<dbReference type="Proteomes" id="UP000242180">
    <property type="component" value="Unassembled WGS sequence"/>
</dbReference>
<dbReference type="PROSITE" id="PS51192">
    <property type="entry name" value="HELICASE_ATP_BIND_1"/>
    <property type="match status" value="1"/>
</dbReference>
<keyword evidence="1" id="KW-0547">Nucleotide-binding</keyword>
<evidence type="ECO:0000256" key="4">
    <source>
        <dbReference type="SAM" id="MobiDB-lite"/>
    </source>
</evidence>
<dbReference type="Gene3D" id="3.40.50.10810">
    <property type="entry name" value="Tandem AAA-ATPase domain"/>
    <property type="match status" value="1"/>
</dbReference>
<dbReference type="InterPro" id="IPR050496">
    <property type="entry name" value="SNF2_RAD54_helicase_repair"/>
</dbReference>
<feature type="compositionally biased region" description="Acidic residues" evidence="4">
    <location>
        <begin position="296"/>
        <end position="323"/>
    </location>
</feature>
<dbReference type="STRING" id="13706.A0A1X2H3N0"/>
<evidence type="ECO:0000259" key="6">
    <source>
        <dbReference type="PROSITE" id="PS51194"/>
    </source>
</evidence>
<dbReference type="InterPro" id="IPR038718">
    <property type="entry name" value="SNF2-like_sf"/>
</dbReference>
<dbReference type="GO" id="GO:0005634">
    <property type="term" value="C:nucleus"/>
    <property type="evidence" value="ECO:0007669"/>
    <property type="project" value="TreeGrafter"/>
</dbReference>
<dbReference type="PANTHER" id="PTHR45629">
    <property type="entry name" value="SNF2/RAD54 FAMILY MEMBER"/>
    <property type="match status" value="1"/>
</dbReference>
<dbReference type="SMART" id="SM00490">
    <property type="entry name" value="HELICc"/>
    <property type="match status" value="1"/>
</dbReference>
<dbReference type="GO" id="GO:0016787">
    <property type="term" value="F:hydrolase activity"/>
    <property type="evidence" value="ECO:0007669"/>
    <property type="project" value="UniProtKB-KW"/>
</dbReference>
<feature type="domain" description="Helicase ATP-binding" evidence="5">
    <location>
        <begin position="429"/>
        <end position="652"/>
    </location>
</feature>
<dbReference type="PANTHER" id="PTHR45629:SF7">
    <property type="entry name" value="DNA EXCISION REPAIR PROTEIN ERCC-6-RELATED"/>
    <property type="match status" value="1"/>
</dbReference>
<organism evidence="7 8">
    <name type="scientific">Syncephalastrum racemosum</name>
    <name type="common">Filamentous fungus</name>
    <dbReference type="NCBI Taxonomy" id="13706"/>
    <lineage>
        <taxon>Eukaryota</taxon>
        <taxon>Fungi</taxon>
        <taxon>Fungi incertae sedis</taxon>
        <taxon>Mucoromycota</taxon>
        <taxon>Mucoromycotina</taxon>
        <taxon>Mucoromycetes</taxon>
        <taxon>Mucorales</taxon>
        <taxon>Syncephalastraceae</taxon>
        <taxon>Syncephalastrum</taxon>
    </lineage>
</organism>
<evidence type="ECO:0000256" key="3">
    <source>
        <dbReference type="ARBA" id="ARBA00022840"/>
    </source>
</evidence>
<keyword evidence="3" id="KW-0067">ATP-binding</keyword>
<name>A0A1X2H3N0_SYNRA</name>
<dbReference type="GO" id="GO:0005524">
    <property type="term" value="F:ATP binding"/>
    <property type="evidence" value="ECO:0007669"/>
    <property type="project" value="InterPro"/>
</dbReference>
<dbReference type="FunCoup" id="A0A1X2H3N0">
    <property type="interactions" value="277"/>
</dbReference>
<evidence type="ECO:0000313" key="8">
    <source>
        <dbReference type="Proteomes" id="UP000242180"/>
    </source>
</evidence>
<feature type="compositionally biased region" description="Acidic residues" evidence="4">
    <location>
        <begin position="254"/>
        <end position="271"/>
    </location>
</feature>
<sequence length="1184" mass="134458">MDPTDTASPGVSENDQLQRLGVGLVDQSIMERKIMAKADKAILEREDELDQRRLNKAKDEERTAMNLLREFKDNMNKATPTNNLRAKLLPKIDEQLARLRAAQRDKGDIERRMAERQKIRNKDSGQEDTNERRENESQRDFLIRTGKITPFAQLPDDEEDIEGSSQGDSEPRSSKVFLPGSGGITVHAKSRKRARPASSSTPESSYATSQSEDIGSSTKTRRRDDDLSDQELLLGLPRSRETTDSEAPSTISGDLEESSLSEFNEDDDEYVESPAKRGKQKTRSSKANLKKRPAVSEDEYEASDISADEFEDEEQDISDEDLTDASARPKKRKHAPLPVEVVEDDGKEINYRIRYEAWLDARRALREQVEKKRRANDPEAEIQQVTEEQEPFAAHPKFKDMDLGNELKVPGEIWRVLFNYQKTCVRWLWELYSQKVGGIIGDEMGLGKTIQMIAFLAALYHSKKLGPDRPTLVVCPTTVMKQWVEEFQQWWPPVRVAILHSSGSAIRDRSTLDLDEDINIERYRGVQIFDLEAEQRRARGKPGQKKRVKREPKDVLETENGRRAALLLGRMVKKGGVVITTYAGMKVYGQLLLSHRWGYVVLDEGHKIRNPDAETTLLCKQIHTPYRTILSGTPIQNSLKELWSLFDFIFPGRLGTLPIFEAQFTTPITIGGYANASNVAVETAYQCACALRDMIKPYLLRRLKADVAADLPGKSEQVLFCKLTETQREAYIQFIQSKDMDAILERRKKVLAGIDVVRKICNHPDLLDIGRQNTDPSYGQTEKSGKMIVVSALLKLWKKQKHRVLLFGQTRQMLDILEKMLKNEGYEYRRMDGSTSVLRRMPMVNEFNTNIDIDVFLLTTKVGGLGLNLVGADRVILFDPDWNPSTDMQARERAWRLGQKKDVVIYRLMTAGTIEEKIYHRQIYKQFLTNKVLKDPKQKRFFDASNLRSLFSLGTEDTEGTETGRLFHGTEIRPNEMQPGSEEHKRRESEHESKKKNTTKSKPDNAEQLRSLEGVSGLEEFREEEDGESKAQAPNEDEKESNDNVLRSLFEMTGVHSALEHDRIMDSGQQDEVFTKREAQRIAQMAKETLHQSRKERRRMPVNIPTWTGRSGTIVMPRRSKSPQPRFGRVTSQGVSSPGSAAASPKQARFGSGAISGFAGSAGSKKDTPSTSSLLSAMWNKKKT</sequence>
<feature type="region of interest" description="Disordered" evidence="4">
    <location>
        <begin position="102"/>
        <end position="334"/>
    </location>
</feature>
<dbReference type="CDD" id="cd18000">
    <property type="entry name" value="DEXHc_ERCC6"/>
    <property type="match status" value="1"/>
</dbReference>
<feature type="domain" description="Helicase C-terminal" evidence="6">
    <location>
        <begin position="789"/>
        <end position="945"/>
    </location>
</feature>
<accession>A0A1X2H3N0</accession>
<feature type="compositionally biased region" description="Basic and acidic residues" evidence="4">
    <location>
        <begin position="981"/>
        <end position="1007"/>
    </location>
</feature>
<feature type="region of interest" description="Disordered" evidence="4">
    <location>
        <begin position="1085"/>
        <end position="1184"/>
    </location>
</feature>
<keyword evidence="2" id="KW-0378">Hydrolase</keyword>
<dbReference type="Pfam" id="PF00176">
    <property type="entry name" value="SNF2-rel_dom"/>
    <property type="match status" value="1"/>
</dbReference>
<comment type="caution">
    <text evidence="7">The sequence shown here is derived from an EMBL/GenBank/DDBJ whole genome shotgun (WGS) entry which is preliminary data.</text>
</comment>
<dbReference type="InterPro" id="IPR000330">
    <property type="entry name" value="SNF2_N"/>
</dbReference>
<dbReference type="InterPro" id="IPR001650">
    <property type="entry name" value="Helicase_C-like"/>
</dbReference>
<dbReference type="GO" id="GO:0006283">
    <property type="term" value="P:transcription-coupled nucleotide-excision repair"/>
    <property type="evidence" value="ECO:0007669"/>
    <property type="project" value="EnsemblFungi"/>
</dbReference>
<dbReference type="GO" id="GO:0000785">
    <property type="term" value="C:chromatin"/>
    <property type="evidence" value="ECO:0007669"/>
    <property type="project" value="EnsemblFungi"/>
</dbReference>
<gene>
    <name evidence="7" type="ORF">BCR43DRAFT_498176</name>
</gene>
<evidence type="ECO:0000256" key="1">
    <source>
        <dbReference type="ARBA" id="ARBA00022741"/>
    </source>
</evidence>
<proteinExistence type="predicted"/>
<dbReference type="InterPro" id="IPR027417">
    <property type="entry name" value="P-loop_NTPase"/>
</dbReference>
<dbReference type="GO" id="GO:0008094">
    <property type="term" value="F:ATP-dependent activity, acting on DNA"/>
    <property type="evidence" value="ECO:0007669"/>
    <property type="project" value="EnsemblFungi"/>
</dbReference>
<dbReference type="InterPro" id="IPR014001">
    <property type="entry name" value="Helicase_ATP-bd"/>
</dbReference>
<feature type="region of interest" description="Disordered" evidence="4">
    <location>
        <begin position="958"/>
        <end position="1043"/>
    </location>
</feature>
<dbReference type="SMART" id="SM00487">
    <property type="entry name" value="DEXDc"/>
    <property type="match status" value="1"/>
</dbReference>
<dbReference type="OrthoDB" id="413460at2759"/>
<dbReference type="PROSITE" id="PS51194">
    <property type="entry name" value="HELICASE_CTER"/>
    <property type="match status" value="1"/>
</dbReference>
<dbReference type="Gene3D" id="3.40.50.300">
    <property type="entry name" value="P-loop containing nucleotide triphosphate hydrolases"/>
    <property type="match status" value="1"/>
</dbReference>
<dbReference type="GO" id="GO:0061635">
    <property type="term" value="P:regulation of protein complex stability"/>
    <property type="evidence" value="ECO:0007669"/>
    <property type="project" value="EnsemblFungi"/>
</dbReference>
<evidence type="ECO:0000313" key="7">
    <source>
        <dbReference type="EMBL" id="ORY92326.1"/>
    </source>
</evidence>
<feature type="compositionally biased region" description="Low complexity" evidence="4">
    <location>
        <begin position="1132"/>
        <end position="1163"/>
    </location>
</feature>
<dbReference type="Pfam" id="PF00271">
    <property type="entry name" value="Helicase_C"/>
    <property type="match status" value="1"/>
</dbReference>
<evidence type="ECO:0000256" key="2">
    <source>
        <dbReference type="ARBA" id="ARBA00022801"/>
    </source>
</evidence>
<dbReference type="SUPFAM" id="SSF52540">
    <property type="entry name" value="P-loop containing nucleoside triphosphate hydrolases"/>
    <property type="match status" value="2"/>
</dbReference>
<dbReference type="AlphaFoldDB" id="A0A1X2H3N0"/>
<feature type="compositionally biased region" description="Basic residues" evidence="4">
    <location>
        <begin position="276"/>
        <end position="293"/>
    </location>
</feature>
<dbReference type="GO" id="GO:0006357">
    <property type="term" value="P:regulation of transcription by RNA polymerase II"/>
    <property type="evidence" value="ECO:0007669"/>
    <property type="project" value="EnsemblFungi"/>
</dbReference>
<dbReference type="EMBL" id="MCGN01000010">
    <property type="protein sequence ID" value="ORY92326.1"/>
    <property type="molecule type" value="Genomic_DNA"/>
</dbReference>
<evidence type="ECO:0000259" key="5">
    <source>
        <dbReference type="PROSITE" id="PS51192"/>
    </source>
</evidence>
<dbReference type="InterPro" id="IPR049730">
    <property type="entry name" value="SNF2/RAD54-like_C"/>
</dbReference>
<dbReference type="OMA" id="DWECVVL"/>
<keyword evidence="8" id="KW-1185">Reference proteome</keyword>
<feature type="compositionally biased region" description="Basic and acidic residues" evidence="4">
    <location>
        <begin position="102"/>
        <end position="142"/>
    </location>
</feature>
<protein>
    <submittedName>
        <fullName evidence="7">SNF2 family N-terminal domain-domain-containing protein</fullName>
    </submittedName>
</protein>
<reference evidence="7 8" key="1">
    <citation type="submission" date="2016-07" db="EMBL/GenBank/DDBJ databases">
        <title>Pervasive Adenine N6-methylation of Active Genes in Fungi.</title>
        <authorList>
            <consortium name="DOE Joint Genome Institute"/>
            <person name="Mondo S.J."/>
            <person name="Dannebaum R.O."/>
            <person name="Kuo R.C."/>
            <person name="Labutti K."/>
            <person name="Haridas S."/>
            <person name="Kuo A."/>
            <person name="Salamov A."/>
            <person name="Ahrendt S.R."/>
            <person name="Lipzen A."/>
            <person name="Sullivan W."/>
            <person name="Andreopoulos W.B."/>
            <person name="Clum A."/>
            <person name="Lindquist E."/>
            <person name="Daum C."/>
            <person name="Ramamoorthy G.K."/>
            <person name="Gryganskyi A."/>
            <person name="Culley D."/>
            <person name="Magnuson J.K."/>
            <person name="James T.Y."/>
            <person name="O'Malley M.A."/>
            <person name="Stajich J.E."/>
            <person name="Spatafora J.W."/>
            <person name="Visel A."/>
            <person name="Grigoriev I.V."/>
        </authorList>
    </citation>
    <scope>NUCLEOTIDE SEQUENCE [LARGE SCALE GENOMIC DNA]</scope>
    <source>
        <strain evidence="7 8">NRRL 2496</strain>
    </source>
</reference>
<feature type="compositionally biased region" description="Low complexity" evidence="4">
    <location>
        <begin position="196"/>
        <end position="211"/>
    </location>
</feature>
<dbReference type="FunFam" id="3.40.50.10810:FF:000094">
    <property type="entry name" value="DNA excision repair protein ERCC-6"/>
    <property type="match status" value="1"/>
</dbReference>
<dbReference type="CDD" id="cd18793">
    <property type="entry name" value="SF2_C_SNF"/>
    <property type="match status" value="1"/>
</dbReference>
<dbReference type="InParanoid" id="A0A1X2H3N0"/>